<organism evidence="3 4">
    <name type="scientific">Strigamia maritima</name>
    <name type="common">European centipede</name>
    <name type="synonym">Geophilus maritimus</name>
    <dbReference type="NCBI Taxonomy" id="126957"/>
    <lineage>
        <taxon>Eukaryota</taxon>
        <taxon>Metazoa</taxon>
        <taxon>Ecdysozoa</taxon>
        <taxon>Arthropoda</taxon>
        <taxon>Myriapoda</taxon>
        <taxon>Chilopoda</taxon>
        <taxon>Pleurostigmophora</taxon>
        <taxon>Geophilomorpha</taxon>
        <taxon>Linotaeniidae</taxon>
        <taxon>Strigamia</taxon>
    </lineage>
</organism>
<dbReference type="Gene3D" id="2.130.10.10">
    <property type="entry name" value="YVTN repeat-like/Quinoprotein amine dehydrogenase"/>
    <property type="match status" value="1"/>
</dbReference>
<dbReference type="EnsemblMetazoa" id="SMAR005506-RA">
    <property type="protein sequence ID" value="SMAR005506-PA"/>
    <property type="gene ID" value="SMAR005506"/>
</dbReference>
<dbReference type="InterPro" id="IPR036352">
    <property type="entry name" value="Semap_dom_sf"/>
</dbReference>
<dbReference type="GO" id="GO:0017154">
    <property type="term" value="F:semaphorin receptor activity"/>
    <property type="evidence" value="ECO:0007669"/>
    <property type="project" value="InterPro"/>
</dbReference>
<dbReference type="STRING" id="126957.T1IWD9"/>
<sequence>MQNPQLCKKMQIMENLTLTKAIDMARQSEQVRRQQADLKPHSEIILTSKIEQLVISDDFCGTDVNTPLGGSDPVRASPVITFQSPLLTSVAATSTHDFTVAFLGTSTGHLLK</sequence>
<dbReference type="PROSITE" id="PS51004">
    <property type="entry name" value="SEMA"/>
    <property type="match status" value="1"/>
</dbReference>
<accession>T1IWD9</accession>
<dbReference type="GO" id="GO:0030334">
    <property type="term" value="P:regulation of cell migration"/>
    <property type="evidence" value="ECO:0007669"/>
    <property type="project" value="TreeGrafter"/>
</dbReference>
<dbReference type="Pfam" id="PF01403">
    <property type="entry name" value="Sema"/>
    <property type="match status" value="1"/>
</dbReference>
<dbReference type="InterPro" id="IPR031148">
    <property type="entry name" value="Plexin"/>
</dbReference>
<evidence type="ECO:0000313" key="3">
    <source>
        <dbReference type="EnsemblMetazoa" id="SMAR005506-PA"/>
    </source>
</evidence>
<dbReference type="GO" id="GO:0005886">
    <property type="term" value="C:plasma membrane"/>
    <property type="evidence" value="ECO:0007669"/>
    <property type="project" value="TreeGrafter"/>
</dbReference>
<dbReference type="EMBL" id="JH431612">
    <property type="status" value="NOT_ANNOTATED_CDS"/>
    <property type="molecule type" value="Genomic_DNA"/>
</dbReference>
<dbReference type="PANTHER" id="PTHR22625:SF70">
    <property type="entry name" value="PLEXIN A, ISOFORM A"/>
    <property type="match status" value="1"/>
</dbReference>
<reference evidence="4" key="1">
    <citation type="submission" date="2011-05" db="EMBL/GenBank/DDBJ databases">
        <authorList>
            <person name="Richards S.R."/>
            <person name="Qu J."/>
            <person name="Jiang H."/>
            <person name="Jhangiani S.N."/>
            <person name="Agravi P."/>
            <person name="Goodspeed R."/>
            <person name="Gross S."/>
            <person name="Mandapat C."/>
            <person name="Jackson L."/>
            <person name="Mathew T."/>
            <person name="Pu L."/>
            <person name="Thornton R."/>
            <person name="Saada N."/>
            <person name="Wilczek-Boney K.B."/>
            <person name="Lee S."/>
            <person name="Kovar C."/>
            <person name="Wu Y."/>
            <person name="Scherer S.E."/>
            <person name="Worley K.C."/>
            <person name="Muzny D.M."/>
            <person name="Gibbs R."/>
        </authorList>
    </citation>
    <scope>NUCLEOTIDE SEQUENCE</scope>
    <source>
        <strain evidence="4">Brora</strain>
    </source>
</reference>
<comment type="caution">
    <text evidence="1">Lacks conserved residue(s) required for the propagation of feature annotation.</text>
</comment>
<dbReference type="HOGENOM" id="CLU_2148999_0_0_1"/>
<keyword evidence="4" id="KW-1185">Reference proteome</keyword>
<dbReference type="InterPro" id="IPR015943">
    <property type="entry name" value="WD40/YVTN_repeat-like_dom_sf"/>
</dbReference>
<protein>
    <recommendedName>
        <fullName evidence="2">Sema domain-containing protein</fullName>
    </recommendedName>
</protein>
<reference evidence="3" key="2">
    <citation type="submission" date="2015-02" db="UniProtKB">
        <authorList>
            <consortium name="EnsemblMetazoa"/>
        </authorList>
    </citation>
    <scope>IDENTIFICATION</scope>
</reference>
<dbReference type="InterPro" id="IPR001627">
    <property type="entry name" value="Semap_dom"/>
</dbReference>
<dbReference type="eggNOG" id="KOG3610">
    <property type="taxonomic scope" value="Eukaryota"/>
</dbReference>
<proteinExistence type="predicted"/>
<dbReference type="GO" id="GO:0002116">
    <property type="term" value="C:semaphorin receptor complex"/>
    <property type="evidence" value="ECO:0007669"/>
    <property type="project" value="TreeGrafter"/>
</dbReference>
<dbReference type="SUPFAM" id="SSF101912">
    <property type="entry name" value="Sema domain"/>
    <property type="match status" value="1"/>
</dbReference>
<dbReference type="AlphaFoldDB" id="T1IWD9"/>
<feature type="domain" description="Sema" evidence="2">
    <location>
        <begin position="1"/>
        <end position="112"/>
    </location>
</feature>
<name>T1IWD9_STRMM</name>
<dbReference type="Proteomes" id="UP000014500">
    <property type="component" value="Unassembled WGS sequence"/>
</dbReference>
<evidence type="ECO:0000313" key="4">
    <source>
        <dbReference type="Proteomes" id="UP000014500"/>
    </source>
</evidence>
<evidence type="ECO:0000259" key="2">
    <source>
        <dbReference type="PROSITE" id="PS51004"/>
    </source>
</evidence>
<evidence type="ECO:0000256" key="1">
    <source>
        <dbReference type="PROSITE-ProRule" id="PRU00352"/>
    </source>
</evidence>
<dbReference type="PANTHER" id="PTHR22625">
    <property type="entry name" value="PLEXIN"/>
    <property type="match status" value="1"/>
</dbReference>